<dbReference type="Gene3D" id="1.20.1280.50">
    <property type="match status" value="1"/>
</dbReference>
<dbReference type="PROSITE" id="PS50181">
    <property type="entry name" value="FBOX"/>
    <property type="match status" value="1"/>
</dbReference>
<evidence type="ECO:0000313" key="4">
    <source>
        <dbReference type="Proteomes" id="UP000823388"/>
    </source>
</evidence>
<reference evidence="3" key="1">
    <citation type="submission" date="2020-05" db="EMBL/GenBank/DDBJ databases">
        <title>WGS assembly of Panicum virgatum.</title>
        <authorList>
            <person name="Lovell J.T."/>
            <person name="Jenkins J."/>
            <person name="Shu S."/>
            <person name="Juenger T.E."/>
            <person name="Schmutz J."/>
        </authorList>
    </citation>
    <scope>NUCLEOTIDE SEQUENCE</scope>
    <source>
        <strain evidence="3">AP13</strain>
    </source>
</reference>
<dbReference type="SUPFAM" id="SSF81383">
    <property type="entry name" value="F-box domain"/>
    <property type="match status" value="1"/>
</dbReference>
<feature type="transmembrane region" description="Helical" evidence="1">
    <location>
        <begin position="192"/>
        <end position="215"/>
    </location>
</feature>
<keyword evidence="1" id="KW-1133">Transmembrane helix</keyword>
<dbReference type="AlphaFoldDB" id="A0A8T0R8Y1"/>
<feature type="transmembrane region" description="Helical" evidence="1">
    <location>
        <begin position="221"/>
        <end position="243"/>
    </location>
</feature>
<protein>
    <recommendedName>
        <fullName evidence="2">F-box domain-containing protein</fullName>
    </recommendedName>
</protein>
<dbReference type="InterPro" id="IPR036047">
    <property type="entry name" value="F-box-like_dom_sf"/>
</dbReference>
<evidence type="ECO:0000256" key="1">
    <source>
        <dbReference type="SAM" id="Phobius"/>
    </source>
</evidence>
<organism evidence="3 4">
    <name type="scientific">Panicum virgatum</name>
    <name type="common">Blackwell switchgrass</name>
    <dbReference type="NCBI Taxonomy" id="38727"/>
    <lineage>
        <taxon>Eukaryota</taxon>
        <taxon>Viridiplantae</taxon>
        <taxon>Streptophyta</taxon>
        <taxon>Embryophyta</taxon>
        <taxon>Tracheophyta</taxon>
        <taxon>Spermatophyta</taxon>
        <taxon>Magnoliopsida</taxon>
        <taxon>Liliopsida</taxon>
        <taxon>Poales</taxon>
        <taxon>Poaceae</taxon>
        <taxon>PACMAD clade</taxon>
        <taxon>Panicoideae</taxon>
        <taxon>Panicodae</taxon>
        <taxon>Paniceae</taxon>
        <taxon>Panicinae</taxon>
        <taxon>Panicum</taxon>
        <taxon>Panicum sect. Hiantes</taxon>
    </lineage>
</organism>
<comment type="caution">
    <text evidence="3">The sequence shown here is derived from an EMBL/GenBank/DDBJ whole genome shotgun (WGS) entry which is preliminary data.</text>
</comment>
<dbReference type="Pfam" id="PF00646">
    <property type="entry name" value="F-box"/>
    <property type="match status" value="1"/>
</dbReference>
<keyword evidence="1" id="KW-0812">Transmembrane</keyword>
<gene>
    <name evidence="3" type="ORF">PVAP13_6KG045200</name>
</gene>
<dbReference type="InterPro" id="IPR001810">
    <property type="entry name" value="F-box_dom"/>
</dbReference>
<dbReference type="SUPFAM" id="SSF52047">
    <property type="entry name" value="RNI-like"/>
    <property type="match status" value="1"/>
</dbReference>
<evidence type="ECO:0000313" key="3">
    <source>
        <dbReference type="EMBL" id="KAG2581568.1"/>
    </source>
</evidence>
<dbReference type="InterPro" id="IPR032675">
    <property type="entry name" value="LRR_dom_sf"/>
</dbReference>
<dbReference type="PANTHER" id="PTHR34223:SF66">
    <property type="entry name" value="F-BOX DOMAIN-CONTAINING PROTEIN"/>
    <property type="match status" value="1"/>
</dbReference>
<dbReference type="Gene3D" id="3.80.10.10">
    <property type="entry name" value="Ribonuclease Inhibitor"/>
    <property type="match status" value="1"/>
</dbReference>
<dbReference type="InterPro" id="IPR055411">
    <property type="entry name" value="LRR_FXL15/At3g58940/PEG3-like"/>
</dbReference>
<feature type="domain" description="F-box" evidence="2">
    <location>
        <begin position="16"/>
        <end position="52"/>
    </location>
</feature>
<dbReference type="InterPro" id="IPR053781">
    <property type="entry name" value="F-box_AtFBL13-like"/>
</dbReference>
<dbReference type="Proteomes" id="UP000823388">
    <property type="component" value="Chromosome 6K"/>
</dbReference>
<dbReference type="InterPro" id="IPR053197">
    <property type="entry name" value="F-box_SCFL_complex_component"/>
</dbReference>
<keyword evidence="1" id="KW-0472">Membrane</keyword>
<dbReference type="CDD" id="cd22160">
    <property type="entry name" value="F-box_AtFBL13-like"/>
    <property type="match status" value="1"/>
</dbReference>
<evidence type="ECO:0000259" key="2">
    <source>
        <dbReference type="PROSITE" id="PS50181"/>
    </source>
</evidence>
<dbReference type="Pfam" id="PF24758">
    <property type="entry name" value="LRR_At5g56370"/>
    <property type="match status" value="1"/>
</dbReference>
<sequence>MTEMPRSKRAKAMDEGDRISSLPDELRRHVLSFLPARDTVRTSVLAPKWRHLWASARRLNVDAKGFSSQSSFVNDTVCLWICHALRSNVEELSVIDHDCNDISERVEYTEFFRLQHYPLTSSYLKKLHLCYVYISNRFLKTLFSGCPALEDLEMINCDIFYTDFTSATLKSLSIDYVHFPNPSIYDDLDYDIVINMLSLVSLHIGALLVGAALSLVDMQSLATASIYLDAFTYLMAAQFSVLFQT</sequence>
<accession>A0A8T0R8Y1</accession>
<dbReference type="OrthoDB" id="603691at2759"/>
<keyword evidence="4" id="KW-1185">Reference proteome</keyword>
<dbReference type="PANTHER" id="PTHR34223">
    <property type="entry name" value="OS11G0201299 PROTEIN"/>
    <property type="match status" value="1"/>
</dbReference>
<dbReference type="EMBL" id="CM029047">
    <property type="protein sequence ID" value="KAG2581568.1"/>
    <property type="molecule type" value="Genomic_DNA"/>
</dbReference>
<proteinExistence type="predicted"/>
<name>A0A8T0R8Y1_PANVG</name>